<evidence type="ECO:0000313" key="5">
    <source>
        <dbReference type="Proteomes" id="UP001589698"/>
    </source>
</evidence>
<dbReference type="InterPro" id="IPR036291">
    <property type="entry name" value="NAD(P)-bd_dom_sf"/>
</dbReference>
<comment type="caution">
    <text evidence="4">The sequence shown here is derived from an EMBL/GenBank/DDBJ whole genome shotgun (WGS) entry which is preliminary data.</text>
</comment>
<sequence>MTTLGIVGAGHIGSTVARLAVDAGVDVVIANSRGPETLTDLVADLGDHARAATAEEAATDGDLVVLTVPLKALGDLPVDAFDGQVVLDTGNYYPERDGRIAALDDGSTTASELTARTLPGARVVKVFNNIYFEHLATLARPDAEAGSEERSVLAIAGDDPAAKDAATALLDRIGYDVVDAGPLAEGWRFQPDTPAYGLPYDGSTDGQWSGGTAKRVGADELRAALEAATRD</sequence>
<evidence type="ECO:0000259" key="3">
    <source>
        <dbReference type="Pfam" id="PF03807"/>
    </source>
</evidence>
<feature type="region of interest" description="Disordered" evidence="2">
    <location>
        <begin position="194"/>
        <end position="213"/>
    </location>
</feature>
<evidence type="ECO:0000313" key="4">
    <source>
        <dbReference type="EMBL" id="MFC0221835.1"/>
    </source>
</evidence>
<evidence type="ECO:0000256" key="2">
    <source>
        <dbReference type="SAM" id="MobiDB-lite"/>
    </source>
</evidence>
<keyword evidence="5" id="KW-1185">Reference proteome</keyword>
<dbReference type="SUPFAM" id="SSF51735">
    <property type="entry name" value="NAD(P)-binding Rossmann-fold domains"/>
    <property type="match status" value="1"/>
</dbReference>
<evidence type="ECO:0000256" key="1">
    <source>
        <dbReference type="ARBA" id="ARBA00023002"/>
    </source>
</evidence>
<protein>
    <submittedName>
        <fullName evidence="4">NADPH-dependent F420 reductase</fullName>
    </submittedName>
</protein>
<reference evidence="4 5" key="1">
    <citation type="submission" date="2024-09" db="EMBL/GenBank/DDBJ databases">
        <authorList>
            <person name="Sun Q."/>
            <person name="Mori K."/>
        </authorList>
    </citation>
    <scope>NUCLEOTIDE SEQUENCE [LARGE SCALE GENOMIC DNA]</scope>
    <source>
        <strain evidence="4 5">CCM 8654</strain>
    </source>
</reference>
<dbReference type="Pfam" id="PF03807">
    <property type="entry name" value="F420_oxidored"/>
    <property type="match status" value="1"/>
</dbReference>
<feature type="domain" description="Pyrroline-5-carboxylate reductase catalytic N-terminal" evidence="3">
    <location>
        <begin position="4"/>
        <end position="91"/>
    </location>
</feature>
<gene>
    <name evidence="4" type="ORF">ACFFJG_05030</name>
</gene>
<dbReference type="PANTHER" id="PTHR14239:SF10">
    <property type="entry name" value="REDUCTASE"/>
    <property type="match status" value="1"/>
</dbReference>
<organism evidence="4 5">
    <name type="scientific">Nocardioides zeicaulis</name>
    <dbReference type="NCBI Taxonomy" id="1776857"/>
    <lineage>
        <taxon>Bacteria</taxon>
        <taxon>Bacillati</taxon>
        <taxon>Actinomycetota</taxon>
        <taxon>Actinomycetes</taxon>
        <taxon>Propionibacteriales</taxon>
        <taxon>Nocardioidaceae</taxon>
        <taxon>Nocardioides</taxon>
    </lineage>
</organism>
<dbReference type="Proteomes" id="UP001589698">
    <property type="component" value="Unassembled WGS sequence"/>
</dbReference>
<dbReference type="InterPro" id="IPR051267">
    <property type="entry name" value="STEAP_metalloreductase"/>
</dbReference>
<name>A0ABV6DYN3_9ACTN</name>
<dbReference type="Gene3D" id="3.40.50.720">
    <property type="entry name" value="NAD(P)-binding Rossmann-like Domain"/>
    <property type="match status" value="1"/>
</dbReference>
<accession>A0ABV6DYN3</accession>
<keyword evidence="1" id="KW-0560">Oxidoreductase</keyword>
<dbReference type="PANTHER" id="PTHR14239">
    <property type="entry name" value="DUDULIN-RELATED"/>
    <property type="match status" value="1"/>
</dbReference>
<proteinExistence type="predicted"/>
<dbReference type="InterPro" id="IPR028939">
    <property type="entry name" value="P5C_Rdtase_cat_N"/>
</dbReference>
<dbReference type="EMBL" id="JBHLXH010000001">
    <property type="protein sequence ID" value="MFC0221835.1"/>
    <property type="molecule type" value="Genomic_DNA"/>
</dbReference>
<dbReference type="RefSeq" id="WP_378517503.1">
    <property type="nucleotide sequence ID" value="NZ_CBCSDI010000007.1"/>
</dbReference>